<evidence type="ECO:0000259" key="4">
    <source>
        <dbReference type="Pfam" id="PF08240"/>
    </source>
</evidence>
<evidence type="ECO:0000256" key="3">
    <source>
        <dbReference type="ARBA" id="ARBA00023002"/>
    </source>
</evidence>
<reference evidence="5" key="1">
    <citation type="submission" date="2021-07" db="EMBL/GenBank/DDBJ databases">
        <title>Draft genome of Mortierella alpina, strain LL118, isolated from an aspen leaf litter sample.</title>
        <authorList>
            <person name="Yang S."/>
            <person name="Vinatzer B.A."/>
        </authorList>
    </citation>
    <scope>NUCLEOTIDE SEQUENCE</scope>
    <source>
        <strain evidence="5">LL118</strain>
    </source>
</reference>
<dbReference type="InterPro" id="IPR002328">
    <property type="entry name" value="ADH_Zn_CS"/>
</dbReference>
<name>A0A9P7ZYT2_MORAP</name>
<dbReference type="InterPro" id="IPR011032">
    <property type="entry name" value="GroES-like_sf"/>
</dbReference>
<keyword evidence="1" id="KW-0479">Metal-binding</keyword>
<organism evidence="5 6">
    <name type="scientific">Mortierella alpina</name>
    <name type="common">Oleaginous fungus</name>
    <name type="synonym">Mortierella renispora</name>
    <dbReference type="NCBI Taxonomy" id="64518"/>
    <lineage>
        <taxon>Eukaryota</taxon>
        <taxon>Fungi</taxon>
        <taxon>Fungi incertae sedis</taxon>
        <taxon>Mucoromycota</taxon>
        <taxon>Mortierellomycotina</taxon>
        <taxon>Mortierellomycetes</taxon>
        <taxon>Mortierellales</taxon>
        <taxon>Mortierellaceae</taxon>
        <taxon>Mortierella</taxon>
    </lineage>
</organism>
<accession>A0A9P7ZYT2</accession>
<dbReference type="Proteomes" id="UP000717515">
    <property type="component" value="Unassembled WGS sequence"/>
</dbReference>
<evidence type="ECO:0000256" key="2">
    <source>
        <dbReference type="ARBA" id="ARBA00022833"/>
    </source>
</evidence>
<dbReference type="SUPFAM" id="SSF50129">
    <property type="entry name" value="GroES-like"/>
    <property type="match status" value="1"/>
</dbReference>
<dbReference type="GO" id="GO:0016616">
    <property type="term" value="F:oxidoreductase activity, acting on the CH-OH group of donors, NAD or NADP as acceptor"/>
    <property type="evidence" value="ECO:0007669"/>
    <property type="project" value="InterPro"/>
</dbReference>
<dbReference type="AlphaFoldDB" id="A0A9P7ZYT2"/>
<dbReference type="PANTHER" id="PTHR42683">
    <property type="entry name" value="ALDEHYDE REDUCTASE"/>
    <property type="match status" value="1"/>
</dbReference>
<evidence type="ECO:0000313" key="5">
    <source>
        <dbReference type="EMBL" id="KAG9319376.1"/>
    </source>
</evidence>
<protein>
    <recommendedName>
        <fullName evidence="4">Alcohol dehydrogenase-like N-terminal domain-containing protein</fullName>
    </recommendedName>
</protein>
<feature type="domain" description="Alcohol dehydrogenase-like N-terminal" evidence="4">
    <location>
        <begin position="104"/>
        <end position="224"/>
    </location>
</feature>
<dbReference type="Pfam" id="PF08240">
    <property type="entry name" value="ADH_N"/>
    <property type="match status" value="1"/>
</dbReference>
<dbReference type="InterPro" id="IPR047109">
    <property type="entry name" value="CAD-like"/>
</dbReference>
<dbReference type="Gene3D" id="3.40.50.720">
    <property type="entry name" value="NAD(P)-binding Rossmann-like Domain"/>
    <property type="match status" value="1"/>
</dbReference>
<sequence length="262" mass="28360">MQVCTLFIDCIKGWDFFFLWRGDIEALERSSLCLSSLSHFHSPQPSPSILKSTFFKGSLSPMFSSQPATAKCEDPSVTFTGWAAVPNGNGVLQKFGYHPRPLGAEEVEIMITHCGVCGSDIHFATEGWTPIVRPVIPGHEIVGTVVARGDNSAHKMGDRVGVGCLVGSCRTNLCEWCTKGEDQFCDQKTVTFNAPYTDGRGGISQGGLADRIRVFDDYAFKIPDIIPSAEAASMFCAGITTYTPLKRYKAGPHSRVGVIGIG</sequence>
<dbReference type="Gene3D" id="3.90.180.10">
    <property type="entry name" value="Medium-chain alcohol dehydrogenases, catalytic domain"/>
    <property type="match status" value="1"/>
</dbReference>
<dbReference type="PROSITE" id="PS00059">
    <property type="entry name" value="ADH_ZINC"/>
    <property type="match status" value="1"/>
</dbReference>
<proteinExistence type="predicted"/>
<dbReference type="GO" id="GO:0008270">
    <property type="term" value="F:zinc ion binding"/>
    <property type="evidence" value="ECO:0007669"/>
    <property type="project" value="InterPro"/>
</dbReference>
<evidence type="ECO:0000256" key="1">
    <source>
        <dbReference type="ARBA" id="ARBA00022723"/>
    </source>
</evidence>
<keyword evidence="3" id="KW-0560">Oxidoreductase</keyword>
<keyword evidence="2" id="KW-0862">Zinc</keyword>
<gene>
    <name evidence="5" type="ORF">KVV02_003889</name>
</gene>
<evidence type="ECO:0000313" key="6">
    <source>
        <dbReference type="Proteomes" id="UP000717515"/>
    </source>
</evidence>
<dbReference type="EMBL" id="JAIFTL010000473">
    <property type="protein sequence ID" value="KAG9319376.1"/>
    <property type="molecule type" value="Genomic_DNA"/>
</dbReference>
<comment type="caution">
    <text evidence="5">The sequence shown here is derived from an EMBL/GenBank/DDBJ whole genome shotgun (WGS) entry which is preliminary data.</text>
</comment>
<dbReference type="InterPro" id="IPR013154">
    <property type="entry name" value="ADH-like_N"/>
</dbReference>